<proteinExistence type="predicted"/>
<evidence type="ECO:0000256" key="1">
    <source>
        <dbReference type="SAM" id="MobiDB-lite"/>
    </source>
</evidence>
<protein>
    <submittedName>
        <fullName evidence="2">Uncharacterized protein</fullName>
    </submittedName>
</protein>
<comment type="caution">
    <text evidence="2">The sequence shown here is derived from an EMBL/GenBank/DDBJ whole genome shotgun (WGS) entry which is preliminary data.</text>
</comment>
<keyword evidence="3" id="KW-1185">Reference proteome</keyword>
<dbReference type="AlphaFoldDB" id="A0A6G1C8Y5"/>
<reference evidence="2 3" key="1">
    <citation type="submission" date="2019-11" db="EMBL/GenBank/DDBJ databases">
        <title>Whole genome sequence of Oryza granulata.</title>
        <authorList>
            <person name="Li W."/>
        </authorList>
    </citation>
    <scope>NUCLEOTIDE SEQUENCE [LARGE SCALE GENOMIC DNA]</scope>
    <source>
        <strain evidence="3">cv. Menghai</strain>
        <tissue evidence="2">Leaf</tissue>
    </source>
</reference>
<dbReference type="EMBL" id="SPHZ02000010">
    <property type="protein sequence ID" value="KAF0896053.1"/>
    <property type="molecule type" value="Genomic_DNA"/>
</dbReference>
<evidence type="ECO:0000313" key="3">
    <source>
        <dbReference type="Proteomes" id="UP000479710"/>
    </source>
</evidence>
<feature type="compositionally biased region" description="Basic residues" evidence="1">
    <location>
        <begin position="45"/>
        <end position="55"/>
    </location>
</feature>
<evidence type="ECO:0000313" key="2">
    <source>
        <dbReference type="EMBL" id="KAF0896053.1"/>
    </source>
</evidence>
<accession>A0A6G1C8Y5</accession>
<feature type="region of interest" description="Disordered" evidence="1">
    <location>
        <begin position="40"/>
        <end position="75"/>
    </location>
</feature>
<dbReference type="Proteomes" id="UP000479710">
    <property type="component" value="Unassembled WGS sequence"/>
</dbReference>
<gene>
    <name evidence="2" type="ORF">E2562_018170</name>
</gene>
<feature type="compositionally biased region" description="Low complexity" evidence="1">
    <location>
        <begin position="64"/>
        <end position="75"/>
    </location>
</feature>
<name>A0A6G1C8Y5_9ORYZ</name>
<organism evidence="2 3">
    <name type="scientific">Oryza meyeriana var. granulata</name>
    <dbReference type="NCBI Taxonomy" id="110450"/>
    <lineage>
        <taxon>Eukaryota</taxon>
        <taxon>Viridiplantae</taxon>
        <taxon>Streptophyta</taxon>
        <taxon>Embryophyta</taxon>
        <taxon>Tracheophyta</taxon>
        <taxon>Spermatophyta</taxon>
        <taxon>Magnoliopsida</taxon>
        <taxon>Liliopsida</taxon>
        <taxon>Poales</taxon>
        <taxon>Poaceae</taxon>
        <taxon>BOP clade</taxon>
        <taxon>Oryzoideae</taxon>
        <taxon>Oryzeae</taxon>
        <taxon>Oryzinae</taxon>
        <taxon>Oryza</taxon>
        <taxon>Oryza meyeriana</taxon>
    </lineage>
</organism>
<sequence length="109" mass="12388">MTSRFEPNAERILMRCATEISRAPLLALCLAVRLFPLPRLPPSRSIHRRQRRFRGRARDTPGASPSSTRGSLFSGSRSRSLCAELPQRKFGLANLTYLLNLNGDFRKIY</sequence>